<evidence type="ECO:0000313" key="1">
    <source>
        <dbReference type="EMBL" id="SCA55927.1"/>
    </source>
</evidence>
<name>A0A1C3RF69_9PROT</name>
<keyword evidence="2" id="KW-1185">Reference proteome</keyword>
<reference evidence="1 2" key="1">
    <citation type="submission" date="2016-07" db="EMBL/GenBank/DDBJ databases">
        <authorList>
            <person name="Lefevre C.T."/>
        </authorList>
    </citation>
    <scope>NUCLEOTIDE SEQUENCE [LARGE SCALE GENOMIC DNA]</scope>
    <source>
        <strain evidence="1">PR1</strain>
    </source>
</reference>
<sequence length="153" mass="17438">MNRDDIVETSDDFEILFSDEDGNPITIREMAKTLPLDYSSSRDGLPTLSERVEIDGLDNFYDFFQVMYVREDMTSSAGFPNEVGWYWLTYYEPAGCGFGYIGPFAEESEALDDACSKSLPINDQRRSENPSGFIGNDDEIAFSIPTFWKSERQ</sequence>
<dbReference type="STRING" id="1867952.MTBPR1_140045"/>
<protein>
    <submittedName>
        <fullName evidence="1">Uncharacterized protein</fullName>
    </submittedName>
</protein>
<proteinExistence type="predicted"/>
<organism evidence="1 2">
    <name type="scientific">Candidatus Terasakiella magnetica</name>
    <dbReference type="NCBI Taxonomy" id="1867952"/>
    <lineage>
        <taxon>Bacteria</taxon>
        <taxon>Pseudomonadati</taxon>
        <taxon>Pseudomonadota</taxon>
        <taxon>Alphaproteobacteria</taxon>
        <taxon>Rhodospirillales</taxon>
        <taxon>Terasakiellaceae</taxon>
        <taxon>Terasakiella</taxon>
    </lineage>
</organism>
<accession>A0A1C3RF69</accession>
<gene>
    <name evidence="1" type="ORF">MTBPR1_140045</name>
</gene>
<dbReference type="OrthoDB" id="1633110at2"/>
<evidence type="ECO:0000313" key="2">
    <source>
        <dbReference type="Proteomes" id="UP000231658"/>
    </source>
</evidence>
<dbReference type="Proteomes" id="UP000231658">
    <property type="component" value="Unassembled WGS sequence"/>
</dbReference>
<dbReference type="AlphaFoldDB" id="A0A1C3RF69"/>
<dbReference type="RefSeq" id="WP_069186624.1">
    <property type="nucleotide sequence ID" value="NZ_FLYE01000006.1"/>
</dbReference>
<dbReference type="EMBL" id="FLYE01000006">
    <property type="protein sequence ID" value="SCA55927.1"/>
    <property type="molecule type" value="Genomic_DNA"/>
</dbReference>